<evidence type="ECO:0000256" key="6">
    <source>
        <dbReference type="ARBA" id="ARBA00022490"/>
    </source>
</evidence>
<dbReference type="NCBIfam" id="TIGR02402">
    <property type="entry name" value="trehalose_TreZ"/>
    <property type="match status" value="1"/>
</dbReference>
<dbReference type="GO" id="GO:0033942">
    <property type="term" value="F:4-alpha-D-(1-&gt;4)-alpha-D-glucanotrehalose trehalohydrolase activity"/>
    <property type="evidence" value="ECO:0007669"/>
    <property type="project" value="UniProtKB-EC"/>
</dbReference>
<evidence type="ECO:0000256" key="4">
    <source>
        <dbReference type="ARBA" id="ARBA00012268"/>
    </source>
</evidence>
<keyword evidence="19" id="KW-1185">Reference proteome</keyword>
<evidence type="ECO:0000256" key="15">
    <source>
        <dbReference type="PIRSR" id="PIRSR006337-1"/>
    </source>
</evidence>
<dbReference type="Gene3D" id="3.20.20.80">
    <property type="entry name" value="Glycosidases"/>
    <property type="match status" value="1"/>
</dbReference>
<protein>
    <recommendedName>
        <fullName evidence="5 13">Malto-oligosyltrehalose trehalohydrolase</fullName>
        <shortName evidence="14">MTHase</shortName>
        <ecNumber evidence="4 13">3.2.1.141</ecNumber>
    </recommendedName>
    <alternativeName>
        <fullName evidence="11 14">4-alpha-D-((1-&gt;4)-alpha-D-glucano)trehalose trehalohydrolase</fullName>
    </alternativeName>
    <alternativeName>
        <fullName evidence="10 14">Maltooligosyl trehalose trehalohydrolase</fullName>
    </alternativeName>
</protein>
<comment type="caution">
    <text evidence="18">The sequence shown here is derived from an EMBL/GenBank/DDBJ whole genome shotgun (WGS) entry which is preliminary data.</text>
</comment>
<dbReference type="Pfam" id="PF02922">
    <property type="entry name" value="CBM_48"/>
    <property type="match status" value="1"/>
</dbReference>
<dbReference type="SUPFAM" id="SSF51445">
    <property type="entry name" value="(Trans)glycosidases"/>
    <property type="match status" value="1"/>
</dbReference>
<evidence type="ECO:0000256" key="16">
    <source>
        <dbReference type="PIRSR" id="PIRSR006337-2"/>
    </source>
</evidence>
<dbReference type="PIRSF" id="PIRSF006337">
    <property type="entry name" value="Trehalose_TreZ"/>
    <property type="match status" value="1"/>
</dbReference>
<keyword evidence="9 14" id="KW-0326">Glycosidase</keyword>
<evidence type="ECO:0000256" key="3">
    <source>
        <dbReference type="ARBA" id="ARBA00008061"/>
    </source>
</evidence>
<evidence type="ECO:0000256" key="10">
    <source>
        <dbReference type="ARBA" id="ARBA00032057"/>
    </source>
</evidence>
<feature type="binding site" evidence="16">
    <location>
        <begin position="309"/>
        <end position="313"/>
    </location>
    <ligand>
        <name>substrate</name>
    </ligand>
</feature>
<dbReference type="PANTHER" id="PTHR43651:SF11">
    <property type="entry name" value="MALTO-OLIGOSYLTREHALOSE TREHALOHYDROLASE"/>
    <property type="match status" value="1"/>
</dbReference>
<evidence type="ECO:0000313" key="18">
    <source>
        <dbReference type="EMBL" id="ORA72272.1"/>
    </source>
</evidence>
<dbReference type="InterPro" id="IPR013783">
    <property type="entry name" value="Ig-like_fold"/>
</dbReference>
<dbReference type="GO" id="GO:0005737">
    <property type="term" value="C:cytoplasm"/>
    <property type="evidence" value="ECO:0007669"/>
    <property type="project" value="UniProtKB-SubCell"/>
</dbReference>
<dbReference type="EMBL" id="MVHR01000021">
    <property type="protein sequence ID" value="ORA72272.1"/>
    <property type="molecule type" value="Genomic_DNA"/>
</dbReference>
<dbReference type="CDD" id="cd02853">
    <property type="entry name" value="E_set_MTHase_like_N"/>
    <property type="match status" value="1"/>
</dbReference>
<organism evidence="18 19">
    <name type="scientific">Mycobacterium heidelbergense</name>
    <dbReference type="NCBI Taxonomy" id="53376"/>
    <lineage>
        <taxon>Bacteria</taxon>
        <taxon>Bacillati</taxon>
        <taxon>Actinomycetota</taxon>
        <taxon>Actinomycetes</taxon>
        <taxon>Mycobacteriales</taxon>
        <taxon>Mycobacteriaceae</taxon>
        <taxon>Mycobacterium</taxon>
        <taxon>Mycobacterium simiae complex</taxon>
    </lineage>
</organism>
<comment type="similarity">
    <text evidence="3 14">Belongs to the glycosyl hydrolase 13 family.</text>
</comment>
<evidence type="ECO:0000256" key="11">
    <source>
        <dbReference type="ARBA" id="ARBA00033284"/>
    </source>
</evidence>
<dbReference type="EC" id="3.2.1.141" evidence="4 13"/>
<dbReference type="STRING" id="53376.BST25_15030"/>
<dbReference type="CDD" id="cd11325">
    <property type="entry name" value="AmyAc_GTHase"/>
    <property type="match status" value="1"/>
</dbReference>
<accession>A0A1X0DJA1</accession>
<evidence type="ECO:0000313" key="19">
    <source>
        <dbReference type="Proteomes" id="UP000192566"/>
    </source>
</evidence>
<reference evidence="18 19" key="1">
    <citation type="submission" date="2017-02" db="EMBL/GenBank/DDBJ databases">
        <title>The new phylogeny of genus Mycobacterium.</title>
        <authorList>
            <person name="Tortoli E."/>
            <person name="Trovato A."/>
            <person name="Cirillo D.M."/>
        </authorList>
    </citation>
    <scope>NUCLEOTIDE SEQUENCE [LARGE SCALE GENOMIC DNA]</scope>
    <source>
        <strain evidence="18 19">DSM 44471</strain>
    </source>
</reference>
<name>A0A1X0DJA1_MYCHE</name>
<comment type="subcellular location">
    <subcellularLocation>
        <location evidence="1 15">Cytoplasm</location>
    </subcellularLocation>
</comment>
<evidence type="ECO:0000256" key="7">
    <source>
        <dbReference type="ARBA" id="ARBA00022801"/>
    </source>
</evidence>
<dbReference type="InterPro" id="IPR022567">
    <property type="entry name" value="DUF3459"/>
</dbReference>
<dbReference type="RefSeq" id="WP_083074800.1">
    <property type="nucleotide sequence ID" value="NZ_AP022615.1"/>
</dbReference>
<dbReference type="GO" id="GO:0005992">
    <property type="term" value="P:trehalose biosynthetic process"/>
    <property type="evidence" value="ECO:0007669"/>
    <property type="project" value="UniProtKB-UniRule"/>
</dbReference>
<gene>
    <name evidence="18" type="ORF">BST25_15030</name>
</gene>
<feature type="binding site" evidence="16">
    <location>
        <begin position="245"/>
        <end position="250"/>
    </location>
    <ligand>
        <name>substrate</name>
    </ligand>
</feature>
<sequence length="578" mass="63672">MTEFRVWAPTPAQVRLYLDGTDGVAHAMTRSNDGWWHADVAAAPGARYGFLLDDDPTVLPDPRSPRQPDGVHARSQLWDPAAAAWTDDAWRGRSVAGAVIYELHVGTFTAAGTFDSAIEKLDYLVELGIDFVELMPVNSFAGTHGWGYDGVLWYSVHEPYGGPDGLVRFVDACHARGLGVLIDAVFNHLGPSGNYLPRFGPYLSSASNPWGEGINIAGADSDEVRRYIIGCALRWMRDFHADGLRLDAVHALVDTTAIHILEELAAETDWLSMQLGRPLSLVAESDLNDPRLITPRDRGGYGLTAQWADDIHHAIHTAVSGERQGYYADFGSLATLAETLRRGFFHAGTYSSFRRRRHGRPLDTGIIPASRLVAYTCTHDQVGNRALGDRPSQNLAGGQLAVKAALALGSPYTAMLFMGEEWGASTPFQFFSSHPEPELARATAEGRRAEFAEHGWDASKKGDIPDPQDPRTFRRSKLDWGEIDSGEHARLRRLYRDLIVLRRTEPDLADPWLERLTVDYDEAERWIAVQRGRLRIVCNLGAEPVTVPVTGDVVLAWGEPTVGAHGTVLEGHSFAILR</sequence>
<dbReference type="Proteomes" id="UP000192566">
    <property type="component" value="Unassembled WGS sequence"/>
</dbReference>
<evidence type="ECO:0000256" key="2">
    <source>
        <dbReference type="ARBA" id="ARBA00005199"/>
    </source>
</evidence>
<keyword evidence="6" id="KW-0963">Cytoplasm</keyword>
<dbReference type="SUPFAM" id="SSF81296">
    <property type="entry name" value="E set domains"/>
    <property type="match status" value="1"/>
</dbReference>
<dbReference type="Gene3D" id="2.60.40.10">
    <property type="entry name" value="Immunoglobulins"/>
    <property type="match status" value="1"/>
</dbReference>
<keyword evidence="8" id="KW-0119">Carbohydrate metabolism</keyword>
<feature type="site" description="Transition state stabilizer" evidence="17">
    <location>
        <position position="380"/>
    </location>
</feature>
<dbReference type="PANTHER" id="PTHR43651">
    <property type="entry name" value="1,4-ALPHA-GLUCAN-BRANCHING ENZYME"/>
    <property type="match status" value="1"/>
</dbReference>
<dbReference type="InterPro" id="IPR044901">
    <property type="entry name" value="Trehalose_TreZ_E-set_sf"/>
</dbReference>
<dbReference type="InterPro" id="IPR006047">
    <property type="entry name" value="GH13_cat_dom"/>
</dbReference>
<dbReference type="InterPro" id="IPR014756">
    <property type="entry name" value="Ig_E-set"/>
</dbReference>
<dbReference type="UniPathway" id="UPA00299"/>
<dbReference type="OrthoDB" id="9800174at2"/>
<evidence type="ECO:0000256" key="1">
    <source>
        <dbReference type="ARBA" id="ARBA00004496"/>
    </source>
</evidence>
<evidence type="ECO:0000256" key="5">
    <source>
        <dbReference type="ARBA" id="ARBA00015938"/>
    </source>
</evidence>
<proteinExistence type="inferred from homology"/>
<dbReference type="Pfam" id="PF11941">
    <property type="entry name" value="DUF3459"/>
    <property type="match status" value="1"/>
</dbReference>
<evidence type="ECO:0000256" key="17">
    <source>
        <dbReference type="PIRSR" id="PIRSR006337-3"/>
    </source>
</evidence>
<dbReference type="Pfam" id="PF00128">
    <property type="entry name" value="Alpha-amylase"/>
    <property type="match status" value="1"/>
</dbReference>
<evidence type="ECO:0000256" key="8">
    <source>
        <dbReference type="ARBA" id="ARBA00023277"/>
    </source>
</evidence>
<evidence type="ECO:0000256" key="13">
    <source>
        <dbReference type="NCBIfam" id="TIGR02402"/>
    </source>
</evidence>
<feature type="active site" description="Proton donor" evidence="15">
    <location>
        <position position="284"/>
    </location>
</feature>
<evidence type="ECO:0000256" key="14">
    <source>
        <dbReference type="PIRNR" id="PIRNR006337"/>
    </source>
</evidence>
<evidence type="ECO:0000256" key="12">
    <source>
        <dbReference type="ARBA" id="ARBA00034013"/>
    </source>
</evidence>
<comment type="pathway">
    <text evidence="2 14">Glycan biosynthesis; trehalose biosynthesis.</text>
</comment>
<dbReference type="Gene3D" id="1.10.10.760">
    <property type="entry name" value="E-set domains of sugar-utilizing enzymes"/>
    <property type="match status" value="1"/>
</dbReference>
<dbReference type="SMART" id="SM00642">
    <property type="entry name" value="Aamy"/>
    <property type="match status" value="1"/>
</dbReference>
<keyword evidence="7 14" id="KW-0378">Hydrolase</keyword>
<feature type="active site" description="Nucleophile" evidence="15">
    <location>
        <position position="247"/>
    </location>
</feature>
<evidence type="ECO:0000256" key="9">
    <source>
        <dbReference type="ARBA" id="ARBA00023295"/>
    </source>
</evidence>
<dbReference type="AlphaFoldDB" id="A0A1X0DJA1"/>
<dbReference type="InterPro" id="IPR012768">
    <property type="entry name" value="Trehalose_TreZ"/>
</dbReference>
<dbReference type="InterPro" id="IPR004193">
    <property type="entry name" value="Glyco_hydro_13_N"/>
</dbReference>
<comment type="catalytic activity">
    <reaction evidence="12 14">
        <text>hydrolysis of (1-&gt;4)-alpha-D-glucosidic linkage in 4-alpha-D-[(1-&gt;4)-alpha-D-glucanosyl]n trehalose to yield trehalose and (1-&gt;4)-alpha-D-glucan.</text>
        <dbReference type="EC" id="3.2.1.141"/>
    </reaction>
</comment>
<feature type="binding site" evidence="16">
    <location>
        <begin position="379"/>
        <end position="384"/>
    </location>
    <ligand>
        <name>substrate</name>
    </ligand>
</feature>
<dbReference type="InterPro" id="IPR017853">
    <property type="entry name" value="GH"/>
</dbReference>